<keyword evidence="6" id="KW-1185">Reference proteome</keyword>
<dbReference type="InterPro" id="IPR053142">
    <property type="entry name" value="PchR_regulatory_protein"/>
</dbReference>
<dbReference type="KEGG" id="fbe:FF125_11580"/>
<evidence type="ECO:0000256" key="3">
    <source>
        <dbReference type="ARBA" id="ARBA00023163"/>
    </source>
</evidence>
<evidence type="ECO:0000259" key="4">
    <source>
        <dbReference type="PROSITE" id="PS01124"/>
    </source>
</evidence>
<dbReference type="EMBL" id="CP040749">
    <property type="protein sequence ID" value="QCX39043.1"/>
    <property type="molecule type" value="Genomic_DNA"/>
</dbReference>
<protein>
    <submittedName>
        <fullName evidence="5">Helix-turn-helix transcriptional regulator</fullName>
    </submittedName>
</protein>
<dbReference type="PANTHER" id="PTHR47893:SF1">
    <property type="entry name" value="REGULATORY PROTEIN PCHR"/>
    <property type="match status" value="1"/>
</dbReference>
<dbReference type="InterPro" id="IPR020449">
    <property type="entry name" value="Tscrpt_reg_AraC-type_HTH"/>
</dbReference>
<evidence type="ECO:0000256" key="2">
    <source>
        <dbReference type="ARBA" id="ARBA00023125"/>
    </source>
</evidence>
<name>A0A5B7TUW2_9FLAO</name>
<dbReference type="Proteomes" id="UP000306229">
    <property type="component" value="Chromosome"/>
</dbReference>
<dbReference type="OrthoDB" id="799767at2"/>
<keyword evidence="3" id="KW-0804">Transcription</keyword>
<accession>A0A5B7TUW2</accession>
<keyword evidence="2" id="KW-0238">DNA-binding</keyword>
<dbReference type="GO" id="GO:0043565">
    <property type="term" value="F:sequence-specific DNA binding"/>
    <property type="evidence" value="ECO:0007669"/>
    <property type="project" value="InterPro"/>
</dbReference>
<dbReference type="PRINTS" id="PR00032">
    <property type="entry name" value="HTHARAC"/>
</dbReference>
<dbReference type="PANTHER" id="PTHR47893">
    <property type="entry name" value="REGULATORY PROTEIN PCHR"/>
    <property type="match status" value="1"/>
</dbReference>
<evidence type="ECO:0000313" key="6">
    <source>
        <dbReference type="Proteomes" id="UP000306229"/>
    </source>
</evidence>
<evidence type="ECO:0000256" key="1">
    <source>
        <dbReference type="ARBA" id="ARBA00023015"/>
    </source>
</evidence>
<gene>
    <name evidence="5" type="ORF">FF125_11580</name>
</gene>
<evidence type="ECO:0000313" key="5">
    <source>
        <dbReference type="EMBL" id="QCX39043.1"/>
    </source>
</evidence>
<organism evidence="5 6">
    <name type="scientific">Aureibaculum algae</name>
    <dbReference type="NCBI Taxonomy" id="2584122"/>
    <lineage>
        <taxon>Bacteria</taxon>
        <taxon>Pseudomonadati</taxon>
        <taxon>Bacteroidota</taxon>
        <taxon>Flavobacteriia</taxon>
        <taxon>Flavobacteriales</taxon>
        <taxon>Flavobacteriaceae</taxon>
        <taxon>Aureibaculum</taxon>
    </lineage>
</organism>
<keyword evidence="1" id="KW-0805">Transcription regulation</keyword>
<proteinExistence type="predicted"/>
<dbReference type="Pfam" id="PF12833">
    <property type="entry name" value="HTH_18"/>
    <property type="match status" value="1"/>
</dbReference>
<dbReference type="InterPro" id="IPR009057">
    <property type="entry name" value="Homeodomain-like_sf"/>
</dbReference>
<dbReference type="RefSeq" id="WP_138949915.1">
    <property type="nucleotide sequence ID" value="NZ_CP040749.1"/>
</dbReference>
<reference evidence="5 6" key="1">
    <citation type="submission" date="2019-05" db="EMBL/GenBank/DDBJ databases">
        <title>Algicella ahnfeltiae gen. nov., sp. nov., a novel marine bacterium of the family Flavobacteriaceae isolated from a red alga.</title>
        <authorList>
            <person name="Nedashkovskaya O.I."/>
            <person name="Kukhlevskiy A.D."/>
            <person name="Kim S.-G."/>
            <person name="Zhukova N.V."/>
            <person name="Mikhailov V.V."/>
        </authorList>
    </citation>
    <scope>NUCLEOTIDE SEQUENCE [LARGE SCALE GENOMIC DNA]</scope>
    <source>
        <strain evidence="5 6">10Alg115</strain>
    </source>
</reference>
<dbReference type="PROSITE" id="PS01124">
    <property type="entry name" value="HTH_ARAC_FAMILY_2"/>
    <property type="match status" value="1"/>
</dbReference>
<dbReference type="SUPFAM" id="SSF46689">
    <property type="entry name" value="Homeodomain-like"/>
    <property type="match status" value="2"/>
</dbReference>
<feature type="domain" description="HTH araC/xylS-type" evidence="4">
    <location>
        <begin position="199"/>
        <end position="297"/>
    </location>
</feature>
<sequence length="302" mass="34873">MEKDNYLTFENGNITSKKWELDRISISHSIIDYNSFEAHTSKNDSESVRLHFGLSGNYDFNFKQLKSSFKLTGHHNNIIYSDGLDIEVFNKSKRIETFGINFTTETFINIAQNGNDSLKKLAEKVINKKNAILSNEWKPNNFKIHQVINEILYCQFTDELKDLFLLSKSIELLVLQAELYESNSQSRFIKSNLDKQKLFEAKEILVKKIDNPPTISQLSILVNLNEYKLKKGFKEMFGTTVFGYIHSNRMSLAKRLLLGTDMSAKEIAYETGYSSPQHFSKAFKKEFGNTPDSIRNHPDYTT</sequence>
<dbReference type="InterPro" id="IPR018060">
    <property type="entry name" value="HTH_AraC"/>
</dbReference>
<dbReference type="AlphaFoldDB" id="A0A5B7TUW2"/>
<dbReference type="GO" id="GO:0003700">
    <property type="term" value="F:DNA-binding transcription factor activity"/>
    <property type="evidence" value="ECO:0007669"/>
    <property type="project" value="InterPro"/>
</dbReference>
<dbReference type="SMART" id="SM00342">
    <property type="entry name" value="HTH_ARAC"/>
    <property type="match status" value="1"/>
</dbReference>
<dbReference type="Gene3D" id="1.10.10.60">
    <property type="entry name" value="Homeodomain-like"/>
    <property type="match status" value="2"/>
</dbReference>